<dbReference type="InterPro" id="IPR001616">
    <property type="entry name" value="Herpes_alk_exo"/>
</dbReference>
<evidence type="ECO:0000313" key="4">
    <source>
        <dbReference type="Proteomes" id="UP000198287"/>
    </source>
</evidence>
<dbReference type="InterPro" id="IPR011335">
    <property type="entry name" value="Restrct_endonuc-II-like"/>
</dbReference>
<dbReference type="OMA" id="SESDEWF"/>
<feature type="region of interest" description="Disordered" evidence="1">
    <location>
        <begin position="209"/>
        <end position="228"/>
    </location>
</feature>
<dbReference type="OrthoDB" id="6779242at2759"/>
<gene>
    <name evidence="3" type="ORF">Fcan01_26055</name>
</gene>
<organism evidence="3 4">
    <name type="scientific">Folsomia candida</name>
    <name type="common">Springtail</name>
    <dbReference type="NCBI Taxonomy" id="158441"/>
    <lineage>
        <taxon>Eukaryota</taxon>
        <taxon>Metazoa</taxon>
        <taxon>Ecdysozoa</taxon>
        <taxon>Arthropoda</taxon>
        <taxon>Hexapoda</taxon>
        <taxon>Collembola</taxon>
        <taxon>Entomobryomorpha</taxon>
        <taxon>Isotomoidea</taxon>
        <taxon>Isotomidae</taxon>
        <taxon>Proisotominae</taxon>
        <taxon>Folsomia</taxon>
    </lineage>
</organism>
<proteinExistence type="predicted"/>
<sequence>MSVKHYMENKTVNSWKDLQQDILNIPFHIFGRHLRCKSYFCDPSKAAEPDTVAKMMTCSFWEPLQLALRKIANESYSLMENQTSNVAENFISVANKFMEGKRKNLGQKGLYRHRMLAAVFSYNNCSYWPTKIYTTLFNKPPSSPWRKKYAASVRERCRAKKPKAARKIVFPVPSNARGDSNYGTNPSKPDLPDDVLACAIRSLKKSLQVTEPQQQEIEEQTRGQSDNSMWQLERRKRITASNAHLINKLGRKTDNTAALNKHFGRRVFKKLIPLMEYGKNNEVNAITQYEKAKGLDPGSVKKCGLFVYSKNGIFAASPDGLLNEDGLLEVKCPPSIRDKDPKDWPIFSPRTSCLENRDGQLRLKCSNAYYYQVVMQIYVTNRQWCDFFVWTPVGYHLERITRNDDTDKLWEIMQLNMEYFWENDLAPELVDSRFERGFNNYRCPESRKDAVEKKASKNALNSAPSKTQETTKRNYKGQPVDKLADI</sequence>
<accession>A0A226D2Y9</accession>
<reference evidence="3 4" key="1">
    <citation type="submission" date="2015-12" db="EMBL/GenBank/DDBJ databases">
        <title>The genome of Folsomia candida.</title>
        <authorList>
            <person name="Faddeeva A."/>
            <person name="Derks M.F."/>
            <person name="Anvar Y."/>
            <person name="Smit S."/>
            <person name="Van Straalen N."/>
            <person name="Roelofs D."/>
        </authorList>
    </citation>
    <scope>NUCLEOTIDE SEQUENCE [LARGE SCALE GENOMIC DNA]</scope>
    <source>
        <strain evidence="3 4">VU population</strain>
        <tissue evidence="3">Whole body</tissue>
    </source>
</reference>
<evidence type="ECO:0000256" key="1">
    <source>
        <dbReference type="SAM" id="MobiDB-lite"/>
    </source>
</evidence>
<dbReference type="InterPro" id="IPR051703">
    <property type="entry name" value="NF-kappa-B_Signaling_Reg"/>
</dbReference>
<feature type="compositionally biased region" description="Polar residues" evidence="1">
    <location>
        <begin position="458"/>
        <end position="468"/>
    </location>
</feature>
<dbReference type="SUPFAM" id="SSF52980">
    <property type="entry name" value="Restriction endonuclease-like"/>
    <property type="match status" value="1"/>
</dbReference>
<keyword evidence="4" id="KW-1185">Reference proteome</keyword>
<dbReference type="Proteomes" id="UP000198287">
    <property type="component" value="Unassembled WGS sequence"/>
</dbReference>
<dbReference type="AlphaFoldDB" id="A0A226D2Y9"/>
<dbReference type="GO" id="GO:0003677">
    <property type="term" value="F:DNA binding"/>
    <property type="evidence" value="ECO:0007669"/>
    <property type="project" value="InterPro"/>
</dbReference>
<dbReference type="PRINTS" id="PR00924">
    <property type="entry name" value="ALKEXNUCLASE"/>
</dbReference>
<dbReference type="PANTHER" id="PTHR46609">
    <property type="entry name" value="EXONUCLEASE, PHAGE-TYPE/RECB, C-TERMINAL DOMAIN-CONTAINING PROTEIN"/>
    <property type="match status" value="1"/>
</dbReference>
<dbReference type="GO" id="GO:0006281">
    <property type="term" value="P:DNA repair"/>
    <property type="evidence" value="ECO:0007669"/>
    <property type="project" value="UniProtKB-ARBA"/>
</dbReference>
<feature type="domain" description="YqaJ viral recombinase" evidence="2">
    <location>
        <begin position="230"/>
        <end position="382"/>
    </location>
</feature>
<feature type="region of interest" description="Disordered" evidence="1">
    <location>
        <begin position="447"/>
        <end position="486"/>
    </location>
</feature>
<dbReference type="Gene3D" id="3.90.320.10">
    <property type="match status" value="1"/>
</dbReference>
<name>A0A226D2Y9_FOLCA</name>
<evidence type="ECO:0000313" key="3">
    <source>
        <dbReference type="EMBL" id="OXA39198.1"/>
    </source>
</evidence>
<dbReference type="GO" id="GO:0004519">
    <property type="term" value="F:endonuclease activity"/>
    <property type="evidence" value="ECO:0007669"/>
    <property type="project" value="UniProtKB-KW"/>
</dbReference>
<dbReference type="CDD" id="cd22343">
    <property type="entry name" value="PDDEXK_lambda_exonuclease-like"/>
    <property type="match status" value="1"/>
</dbReference>
<comment type="caution">
    <text evidence="3">The sequence shown here is derived from an EMBL/GenBank/DDBJ whole genome shotgun (WGS) entry which is preliminary data.</text>
</comment>
<dbReference type="GO" id="GO:0004527">
    <property type="term" value="F:exonuclease activity"/>
    <property type="evidence" value="ECO:0007669"/>
    <property type="project" value="UniProtKB-KW"/>
</dbReference>
<dbReference type="PANTHER" id="PTHR46609:SF8">
    <property type="entry name" value="YQAJ VIRAL RECOMBINASE DOMAIN-CONTAINING PROTEIN"/>
    <property type="match status" value="1"/>
</dbReference>
<protein>
    <submittedName>
        <fullName evidence="3">Alkaline nuclease</fullName>
    </submittedName>
</protein>
<dbReference type="EMBL" id="LNIX01000040">
    <property type="protein sequence ID" value="OXA39198.1"/>
    <property type="molecule type" value="Genomic_DNA"/>
</dbReference>
<dbReference type="Pfam" id="PF09588">
    <property type="entry name" value="YqaJ"/>
    <property type="match status" value="1"/>
</dbReference>
<dbReference type="InterPro" id="IPR019080">
    <property type="entry name" value="YqaJ_viral_recombinase"/>
</dbReference>
<evidence type="ECO:0000259" key="2">
    <source>
        <dbReference type="Pfam" id="PF09588"/>
    </source>
</evidence>
<dbReference type="InterPro" id="IPR011604">
    <property type="entry name" value="PDDEXK-like_dom_sf"/>
</dbReference>